<evidence type="ECO:0000256" key="5">
    <source>
        <dbReference type="ARBA" id="ARBA00023136"/>
    </source>
</evidence>
<dbReference type="InterPro" id="IPR003834">
    <property type="entry name" value="Cyt_c_assmbl_TM_dom"/>
</dbReference>
<comment type="similarity">
    <text evidence="2">Belongs to the DsbD family.</text>
</comment>
<keyword evidence="4 6" id="KW-1133">Transmembrane helix</keyword>
<comment type="caution">
    <text evidence="8">The sequence shown here is derived from an EMBL/GenBank/DDBJ whole genome shotgun (WGS) entry which is preliminary data.</text>
</comment>
<name>A0AAJ1Q4P8_9LACT</name>
<dbReference type="Proteomes" id="UP001229251">
    <property type="component" value="Unassembled WGS sequence"/>
</dbReference>
<feature type="transmembrane region" description="Helical" evidence="6">
    <location>
        <begin position="45"/>
        <end position="69"/>
    </location>
</feature>
<dbReference type="GO" id="GO:0016020">
    <property type="term" value="C:membrane"/>
    <property type="evidence" value="ECO:0007669"/>
    <property type="project" value="UniProtKB-SubCell"/>
</dbReference>
<feature type="domain" description="Cytochrome C biogenesis protein transmembrane" evidence="7">
    <location>
        <begin position="5"/>
        <end position="204"/>
    </location>
</feature>
<feature type="transmembrane region" description="Helical" evidence="6">
    <location>
        <begin position="6"/>
        <end position="33"/>
    </location>
</feature>
<dbReference type="Pfam" id="PF02683">
    <property type="entry name" value="DsbD_TM"/>
    <property type="match status" value="1"/>
</dbReference>
<feature type="transmembrane region" description="Helical" evidence="6">
    <location>
        <begin position="115"/>
        <end position="141"/>
    </location>
</feature>
<dbReference type="GO" id="GO:0017004">
    <property type="term" value="P:cytochrome complex assembly"/>
    <property type="evidence" value="ECO:0007669"/>
    <property type="project" value="InterPro"/>
</dbReference>
<evidence type="ECO:0000259" key="7">
    <source>
        <dbReference type="Pfam" id="PF02683"/>
    </source>
</evidence>
<evidence type="ECO:0000256" key="6">
    <source>
        <dbReference type="SAM" id="Phobius"/>
    </source>
</evidence>
<dbReference type="PANTHER" id="PTHR31272">
    <property type="entry name" value="CYTOCHROME C-TYPE BIOGENESIS PROTEIN HI_1454-RELATED"/>
    <property type="match status" value="1"/>
</dbReference>
<comment type="subcellular location">
    <subcellularLocation>
        <location evidence="1">Membrane</location>
        <topology evidence="1">Multi-pass membrane protein</topology>
    </subcellularLocation>
</comment>
<evidence type="ECO:0000256" key="3">
    <source>
        <dbReference type="ARBA" id="ARBA00022692"/>
    </source>
</evidence>
<dbReference type="AlphaFoldDB" id="A0AAJ1Q4P8"/>
<feature type="transmembrane region" description="Helical" evidence="6">
    <location>
        <begin position="153"/>
        <end position="171"/>
    </location>
</feature>
<sequence>MDYFILFLEGIMTFVSPCLLPMLPMYIAYFVGAEEDADSKPLMKALGFVAGFSFVFMALSLFVSTLGHFLLMHRAWVNGIAGLILIALGLDYLTGQKLMAKLTPKHSGGAVLNPFAFGMLFAVSWSPCVGTFLAAALSYIATVGSWGRSIGLILAYCLGLGIPFVLSALLLEESKRVLGFIKQNYRWVHRISGVLLILFGIMMMFGWLENWLLSLA</sequence>
<evidence type="ECO:0000313" key="9">
    <source>
        <dbReference type="Proteomes" id="UP001229251"/>
    </source>
</evidence>
<dbReference type="EMBL" id="JASOOE010000011">
    <property type="protein sequence ID" value="MDK7187628.1"/>
    <property type="molecule type" value="Genomic_DNA"/>
</dbReference>
<organism evidence="8 9">
    <name type="scientific">Facklamia hominis</name>
    <dbReference type="NCBI Taxonomy" id="178214"/>
    <lineage>
        <taxon>Bacteria</taxon>
        <taxon>Bacillati</taxon>
        <taxon>Bacillota</taxon>
        <taxon>Bacilli</taxon>
        <taxon>Lactobacillales</taxon>
        <taxon>Aerococcaceae</taxon>
        <taxon>Facklamia</taxon>
    </lineage>
</organism>
<evidence type="ECO:0000256" key="2">
    <source>
        <dbReference type="ARBA" id="ARBA00006143"/>
    </source>
</evidence>
<dbReference type="RefSeq" id="WP_285066084.1">
    <property type="nucleotide sequence ID" value="NZ_JASOOE010000011.1"/>
</dbReference>
<dbReference type="PANTHER" id="PTHR31272:SF4">
    <property type="entry name" value="CYTOCHROME C-TYPE BIOGENESIS PROTEIN HI_1454-RELATED"/>
    <property type="match status" value="1"/>
</dbReference>
<gene>
    <name evidence="8" type="ORF">QP433_06510</name>
</gene>
<accession>A0AAJ1Q4P8</accession>
<proteinExistence type="inferred from homology"/>
<evidence type="ECO:0000256" key="4">
    <source>
        <dbReference type="ARBA" id="ARBA00022989"/>
    </source>
</evidence>
<protein>
    <submittedName>
        <fullName evidence="8">Cytochrome c biogenesis protein CcdA</fullName>
    </submittedName>
</protein>
<evidence type="ECO:0000313" key="8">
    <source>
        <dbReference type="EMBL" id="MDK7187628.1"/>
    </source>
</evidence>
<keyword evidence="3 6" id="KW-0812">Transmembrane</keyword>
<reference evidence="8" key="1">
    <citation type="submission" date="2023-05" db="EMBL/GenBank/DDBJ databases">
        <title>Cataloging the Phylogenetic Diversity of Human Bladder Bacteria.</title>
        <authorList>
            <person name="Du J."/>
        </authorList>
    </citation>
    <scope>NUCLEOTIDE SEQUENCE</scope>
    <source>
        <strain evidence="8">UMB1231</strain>
    </source>
</reference>
<feature type="transmembrane region" description="Helical" evidence="6">
    <location>
        <begin position="75"/>
        <end position="94"/>
    </location>
</feature>
<evidence type="ECO:0000256" key="1">
    <source>
        <dbReference type="ARBA" id="ARBA00004141"/>
    </source>
</evidence>
<keyword evidence="5 6" id="KW-0472">Membrane</keyword>
<dbReference type="InterPro" id="IPR051790">
    <property type="entry name" value="Cytochrome_c-biogenesis_DsbD"/>
</dbReference>
<feature type="transmembrane region" description="Helical" evidence="6">
    <location>
        <begin position="191"/>
        <end position="208"/>
    </location>
</feature>